<feature type="compositionally biased region" description="Low complexity" evidence="1">
    <location>
        <begin position="29"/>
        <end position="46"/>
    </location>
</feature>
<evidence type="ECO:0000313" key="3">
    <source>
        <dbReference type="Proteomes" id="UP001162060"/>
    </source>
</evidence>
<evidence type="ECO:0000256" key="1">
    <source>
        <dbReference type="SAM" id="MobiDB-lite"/>
    </source>
</evidence>
<reference evidence="2" key="1">
    <citation type="submission" date="2024-01" db="EMBL/GenBank/DDBJ databases">
        <authorList>
            <person name="Webb A."/>
        </authorList>
    </citation>
    <scope>NUCLEOTIDE SEQUENCE</scope>
    <source>
        <strain evidence="2">Pm1</strain>
    </source>
</reference>
<gene>
    <name evidence="2" type="ORF">PM001_LOCUS18561</name>
</gene>
<name>A0AAV1UF98_9STRA</name>
<dbReference type="EMBL" id="CAKLBY020000194">
    <property type="protein sequence ID" value="CAK7933411.1"/>
    <property type="molecule type" value="Genomic_DNA"/>
</dbReference>
<comment type="caution">
    <text evidence="2">The sequence shown here is derived from an EMBL/GenBank/DDBJ whole genome shotgun (WGS) entry which is preliminary data.</text>
</comment>
<proteinExistence type="predicted"/>
<protein>
    <submittedName>
        <fullName evidence="2">Uncharacterized protein</fullName>
    </submittedName>
</protein>
<dbReference type="Proteomes" id="UP001162060">
    <property type="component" value="Unassembled WGS sequence"/>
</dbReference>
<organism evidence="2 3">
    <name type="scientific">Peronospora matthiolae</name>
    <dbReference type="NCBI Taxonomy" id="2874970"/>
    <lineage>
        <taxon>Eukaryota</taxon>
        <taxon>Sar</taxon>
        <taxon>Stramenopiles</taxon>
        <taxon>Oomycota</taxon>
        <taxon>Peronosporomycetes</taxon>
        <taxon>Peronosporales</taxon>
        <taxon>Peronosporaceae</taxon>
        <taxon>Peronospora</taxon>
    </lineage>
</organism>
<dbReference type="AlphaFoldDB" id="A0AAV1UF98"/>
<accession>A0AAV1UF98</accession>
<evidence type="ECO:0000313" key="2">
    <source>
        <dbReference type="EMBL" id="CAK7933411.1"/>
    </source>
</evidence>
<sequence>MMPCGETKREDESECRDFNTSNEVCDTTRGGYRARQRASGSRQARL</sequence>
<feature type="region of interest" description="Disordered" evidence="1">
    <location>
        <begin position="26"/>
        <end position="46"/>
    </location>
</feature>